<accession>A0A1R3KQ68</accession>
<keyword evidence="1" id="KW-0472">Membrane</keyword>
<gene>
    <name evidence="2" type="ORF">COLO4_05692</name>
</gene>
<comment type="caution">
    <text evidence="2">The sequence shown here is derived from an EMBL/GenBank/DDBJ whole genome shotgun (WGS) entry which is preliminary data.</text>
</comment>
<evidence type="ECO:0000256" key="1">
    <source>
        <dbReference type="SAM" id="Phobius"/>
    </source>
</evidence>
<protein>
    <submittedName>
        <fullName evidence="2">Uncharacterized protein</fullName>
    </submittedName>
</protein>
<keyword evidence="1" id="KW-0812">Transmembrane</keyword>
<dbReference type="Proteomes" id="UP000187203">
    <property type="component" value="Unassembled WGS sequence"/>
</dbReference>
<feature type="transmembrane region" description="Helical" evidence="1">
    <location>
        <begin position="47"/>
        <end position="69"/>
    </location>
</feature>
<evidence type="ECO:0000313" key="2">
    <source>
        <dbReference type="EMBL" id="OMP09217.1"/>
    </source>
</evidence>
<proteinExistence type="predicted"/>
<name>A0A1R3KQ68_9ROSI</name>
<sequence length="71" mass="7811">MKSSNLSSRESSCVCSVQCLQDPAAFACFLFVPVTLPELVTMCTQSFTLLFLNLLVVVVMFVKILLLPLPL</sequence>
<evidence type="ECO:0000313" key="3">
    <source>
        <dbReference type="Proteomes" id="UP000187203"/>
    </source>
</evidence>
<dbReference type="EMBL" id="AWUE01012426">
    <property type="protein sequence ID" value="OMP09217.1"/>
    <property type="molecule type" value="Genomic_DNA"/>
</dbReference>
<dbReference type="AlphaFoldDB" id="A0A1R3KQ68"/>
<keyword evidence="1" id="KW-1133">Transmembrane helix</keyword>
<reference evidence="3" key="1">
    <citation type="submission" date="2013-09" db="EMBL/GenBank/DDBJ databases">
        <title>Corchorus olitorius genome sequencing.</title>
        <authorList>
            <person name="Alam M."/>
            <person name="Haque M.S."/>
            <person name="Islam M.S."/>
            <person name="Emdad E.M."/>
            <person name="Islam M.M."/>
            <person name="Ahmed B."/>
            <person name="Halim A."/>
            <person name="Hossen Q.M.M."/>
            <person name="Hossain M.Z."/>
            <person name="Ahmed R."/>
            <person name="Khan M.M."/>
            <person name="Islam R."/>
            <person name="Rashid M.M."/>
            <person name="Khan S.A."/>
            <person name="Rahman M.S."/>
            <person name="Alam M."/>
            <person name="Yahiya A.S."/>
            <person name="Khan M.S."/>
            <person name="Azam M.S."/>
            <person name="Haque T."/>
            <person name="Lashkar M.Z.H."/>
            <person name="Akhand A.I."/>
            <person name="Morshed G."/>
            <person name="Roy S."/>
            <person name="Uddin K.S."/>
            <person name="Rabeya T."/>
            <person name="Hossain A.S."/>
            <person name="Chowdhury A."/>
            <person name="Snigdha A.R."/>
            <person name="Mortoza M.S."/>
            <person name="Matin S.A."/>
            <person name="Hoque S.M.E."/>
            <person name="Islam M.K."/>
            <person name="Roy D.K."/>
            <person name="Haider R."/>
            <person name="Moosa M.M."/>
            <person name="Elias S.M."/>
            <person name="Hasan A.M."/>
            <person name="Jahan S."/>
            <person name="Shafiuddin M."/>
            <person name="Mahmood N."/>
            <person name="Shommy N.S."/>
        </authorList>
    </citation>
    <scope>NUCLEOTIDE SEQUENCE [LARGE SCALE GENOMIC DNA]</scope>
    <source>
        <strain evidence="3">cv. O-4</strain>
    </source>
</reference>
<keyword evidence="3" id="KW-1185">Reference proteome</keyword>
<organism evidence="2 3">
    <name type="scientific">Corchorus olitorius</name>
    <dbReference type="NCBI Taxonomy" id="93759"/>
    <lineage>
        <taxon>Eukaryota</taxon>
        <taxon>Viridiplantae</taxon>
        <taxon>Streptophyta</taxon>
        <taxon>Embryophyta</taxon>
        <taxon>Tracheophyta</taxon>
        <taxon>Spermatophyta</taxon>
        <taxon>Magnoliopsida</taxon>
        <taxon>eudicotyledons</taxon>
        <taxon>Gunneridae</taxon>
        <taxon>Pentapetalae</taxon>
        <taxon>rosids</taxon>
        <taxon>malvids</taxon>
        <taxon>Malvales</taxon>
        <taxon>Malvaceae</taxon>
        <taxon>Grewioideae</taxon>
        <taxon>Apeibeae</taxon>
        <taxon>Corchorus</taxon>
    </lineage>
</organism>